<comment type="caution">
    <text evidence="1">The sequence shown here is derived from an EMBL/GenBank/DDBJ whole genome shotgun (WGS) entry which is preliminary data.</text>
</comment>
<keyword evidence="2" id="KW-1185">Reference proteome</keyword>
<protein>
    <submittedName>
        <fullName evidence="1">Cuticular protein hypothetical 5</fullName>
    </submittedName>
</protein>
<evidence type="ECO:0000313" key="2">
    <source>
        <dbReference type="Proteomes" id="UP000037510"/>
    </source>
</evidence>
<dbReference type="AlphaFoldDB" id="A0A0L7K402"/>
<accession>A0A0L7K402</accession>
<reference evidence="1 2" key="1">
    <citation type="journal article" date="2015" name="Genome Biol. Evol.">
        <title>The genome of winter moth (Operophtera brumata) provides a genomic perspective on sexual dimorphism and phenology.</title>
        <authorList>
            <person name="Derks M.F."/>
            <person name="Smit S."/>
            <person name="Salis L."/>
            <person name="Schijlen E."/>
            <person name="Bossers A."/>
            <person name="Mateman C."/>
            <person name="Pijl A.S."/>
            <person name="de Ridder D."/>
            <person name="Groenen M.A."/>
            <person name="Visser M.E."/>
            <person name="Megens H.J."/>
        </authorList>
    </citation>
    <scope>NUCLEOTIDE SEQUENCE [LARGE SCALE GENOMIC DNA]</scope>
    <source>
        <strain evidence="1">WM2013NL</strain>
        <tissue evidence="1">Head and thorax</tissue>
    </source>
</reference>
<name>A0A0L7K402_OPEBR</name>
<sequence length="62" mass="6808">MNVKYTVEGDSGLATKIYFEGNANPFGKGNYLTDVEYTVNGDSGFVPKMYFEENANPFGKGN</sequence>
<dbReference type="EMBL" id="JTDY01011187">
    <property type="protein sequence ID" value="KOB57403.1"/>
    <property type="molecule type" value="Genomic_DNA"/>
</dbReference>
<gene>
    <name evidence="1" type="ORF">OBRU01_25737</name>
</gene>
<proteinExistence type="predicted"/>
<organism evidence="1 2">
    <name type="scientific">Operophtera brumata</name>
    <name type="common">Winter moth</name>
    <name type="synonym">Phalaena brumata</name>
    <dbReference type="NCBI Taxonomy" id="104452"/>
    <lineage>
        <taxon>Eukaryota</taxon>
        <taxon>Metazoa</taxon>
        <taxon>Ecdysozoa</taxon>
        <taxon>Arthropoda</taxon>
        <taxon>Hexapoda</taxon>
        <taxon>Insecta</taxon>
        <taxon>Pterygota</taxon>
        <taxon>Neoptera</taxon>
        <taxon>Endopterygota</taxon>
        <taxon>Lepidoptera</taxon>
        <taxon>Glossata</taxon>
        <taxon>Ditrysia</taxon>
        <taxon>Geometroidea</taxon>
        <taxon>Geometridae</taxon>
        <taxon>Larentiinae</taxon>
        <taxon>Operophtera</taxon>
    </lineage>
</organism>
<dbReference type="Proteomes" id="UP000037510">
    <property type="component" value="Unassembled WGS sequence"/>
</dbReference>
<evidence type="ECO:0000313" key="1">
    <source>
        <dbReference type="EMBL" id="KOB57403.1"/>
    </source>
</evidence>